<accession>A0A3B7MI04</accession>
<name>A0A3B7MI04_9BACT</name>
<dbReference type="EMBL" id="CP032157">
    <property type="protein sequence ID" value="AXY74032.1"/>
    <property type="molecule type" value="Genomic_DNA"/>
</dbReference>
<gene>
    <name evidence="1" type="ORF">D3H65_08580</name>
</gene>
<organism evidence="1 2">
    <name type="scientific">Paraflavitalea soli</name>
    <dbReference type="NCBI Taxonomy" id="2315862"/>
    <lineage>
        <taxon>Bacteria</taxon>
        <taxon>Pseudomonadati</taxon>
        <taxon>Bacteroidota</taxon>
        <taxon>Chitinophagia</taxon>
        <taxon>Chitinophagales</taxon>
        <taxon>Chitinophagaceae</taxon>
        <taxon>Paraflavitalea</taxon>
    </lineage>
</organism>
<dbReference type="KEGG" id="pseg:D3H65_08580"/>
<keyword evidence="2" id="KW-1185">Reference proteome</keyword>
<evidence type="ECO:0000313" key="1">
    <source>
        <dbReference type="EMBL" id="AXY74032.1"/>
    </source>
</evidence>
<sequence length="140" mass="16386">MYMIIPINSRSQVIDVQREFNLLFPFLRLELFKHKHSYQGGSPKQEKLPPFLYLDDLGSNLPEQIIISENMTVQELEKFFEDRLGLHLQVFRKSGTLWLETTITDGWTLKQQNEHGMEISLAPGVRINQGDDQNEDRTRP</sequence>
<evidence type="ECO:0000313" key="2">
    <source>
        <dbReference type="Proteomes" id="UP000263900"/>
    </source>
</evidence>
<protein>
    <submittedName>
        <fullName evidence="1">Uncharacterized protein</fullName>
    </submittedName>
</protein>
<dbReference type="AlphaFoldDB" id="A0A3B7MI04"/>
<dbReference type="OrthoDB" id="959050at2"/>
<reference evidence="1 2" key="1">
    <citation type="submission" date="2018-09" db="EMBL/GenBank/DDBJ databases">
        <title>Genome sequencing of strain 6GH32-13.</title>
        <authorList>
            <person name="Weon H.-Y."/>
            <person name="Heo J."/>
            <person name="Kwon S.-W."/>
        </authorList>
    </citation>
    <scope>NUCLEOTIDE SEQUENCE [LARGE SCALE GENOMIC DNA]</scope>
    <source>
        <strain evidence="1 2">5GH32-13</strain>
    </source>
</reference>
<dbReference type="Proteomes" id="UP000263900">
    <property type="component" value="Chromosome"/>
</dbReference>
<proteinExistence type="predicted"/>